<evidence type="ECO:0000313" key="2">
    <source>
        <dbReference type="EMBL" id="KAH7314877.1"/>
    </source>
</evidence>
<dbReference type="EMBL" id="CM035426">
    <property type="protein sequence ID" value="KAH7314877.1"/>
    <property type="molecule type" value="Genomic_DNA"/>
</dbReference>
<protein>
    <submittedName>
        <fullName evidence="2">Uncharacterized protein</fullName>
    </submittedName>
</protein>
<dbReference type="GO" id="GO:0080043">
    <property type="term" value="F:quercetin 3-O-glucosyltransferase activity"/>
    <property type="evidence" value="ECO:0007669"/>
    <property type="project" value="TreeGrafter"/>
</dbReference>
<comment type="similarity">
    <text evidence="1">Belongs to the UDP-glycosyltransferase family.</text>
</comment>
<name>A0A8T2SBP7_CERRI</name>
<dbReference type="Proteomes" id="UP000825935">
    <property type="component" value="Chromosome 21"/>
</dbReference>
<keyword evidence="3" id="KW-1185">Reference proteome</keyword>
<dbReference type="OrthoDB" id="5835829at2759"/>
<organism evidence="2 3">
    <name type="scientific">Ceratopteris richardii</name>
    <name type="common">Triangle waterfern</name>
    <dbReference type="NCBI Taxonomy" id="49495"/>
    <lineage>
        <taxon>Eukaryota</taxon>
        <taxon>Viridiplantae</taxon>
        <taxon>Streptophyta</taxon>
        <taxon>Embryophyta</taxon>
        <taxon>Tracheophyta</taxon>
        <taxon>Polypodiopsida</taxon>
        <taxon>Polypodiidae</taxon>
        <taxon>Polypodiales</taxon>
        <taxon>Pteridineae</taxon>
        <taxon>Pteridaceae</taxon>
        <taxon>Parkerioideae</taxon>
        <taxon>Ceratopteris</taxon>
    </lineage>
</organism>
<evidence type="ECO:0000313" key="3">
    <source>
        <dbReference type="Proteomes" id="UP000825935"/>
    </source>
</evidence>
<comment type="caution">
    <text evidence="2">The sequence shown here is derived from an EMBL/GenBank/DDBJ whole genome shotgun (WGS) entry which is preliminary data.</text>
</comment>
<gene>
    <name evidence="2" type="ORF">KP509_21G025300</name>
</gene>
<sequence length="215" mass="24275">MGFFEALDTIPPQLEELLHRLNRDGPPVTCLISDIAITVPTQRVADKFKIPRIAFYTCSASFQLLVSYVVEGKRTSAKLALEGLQKERTSLFCDILPGLPSLLNRDLPDWNHVVDDNAFMWRLISQTWQQSEHRAHAMVINTFKELEAPVFQALLEGFRLPMYGIGPLAQPLQKSTSLWREDETCITWLDKQSPLSVLYISFGSIVGAFCPSLHA</sequence>
<dbReference type="Gene3D" id="3.40.50.2000">
    <property type="entry name" value="Glycogen Phosphorylase B"/>
    <property type="match status" value="2"/>
</dbReference>
<dbReference type="AlphaFoldDB" id="A0A8T2SBP7"/>
<accession>A0A8T2SBP7</accession>
<dbReference type="GO" id="GO:0080044">
    <property type="term" value="F:quercetin 7-O-glucosyltransferase activity"/>
    <property type="evidence" value="ECO:0007669"/>
    <property type="project" value="TreeGrafter"/>
</dbReference>
<dbReference type="PANTHER" id="PTHR11926">
    <property type="entry name" value="GLUCOSYL/GLUCURONOSYL TRANSFERASES"/>
    <property type="match status" value="1"/>
</dbReference>
<proteinExistence type="inferred from homology"/>
<dbReference type="PANTHER" id="PTHR11926:SF774">
    <property type="entry name" value="UDP-GLYCOSYLTRANSFERASE 85A1-RELATED"/>
    <property type="match status" value="1"/>
</dbReference>
<reference evidence="2" key="1">
    <citation type="submission" date="2021-08" db="EMBL/GenBank/DDBJ databases">
        <title>WGS assembly of Ceratopteris richardii.</title>
        <authorList>
            <person name="Marchant D.B."/>
            <person name="Chen G."/>
            <person name="Jenkins J."/>
            <person name="Shu S."/>
            <person name="Leebens-Mack J."/>
            <person name="Grimwood J."/>
            <person name="Schmutz J."/>
            <person name="Soltis P."/>
            <person name="Soltis D."/>
            <person name="Chen Z.-H."/>
        </authorList>
    </citation>
    <scope>NUCLEOTIDE SEQUENCE</scope>
    <source>
        <strain evidence="2">Whitten #5841</strain>
        <tissue evidence="2">Leaf</tissue>
    </source>
</reference>
<dbReference type="SUPFAM" id="SSF53756">
    <property type="entry name" value="UDP-Glycosyltransferase/glycogen phosphorylase"/>
    <property type="match status" value="1"/>
</dbReference>
<evidence type="ECO:0000256" key="1">
    <source>
        <dbReference type="ARBA" id="ARBA00009995"/>
    </source>
</evidence>